<dbReference type="EMBL" id="BMJC01000003">
    <property type="protein sequence ID" value="GGB07454.1"/>
    <property type="molecule type" value="Genomic_DNA"/>
</dbReference>
<dbReference type="GO" id="GO:0006629">
    <property type="term" value="P:lipid metabolic process"/>
    <property type="evidence" value="ECO:0007669"/>
    <property type="project" value="InterPro"/>
</dbReference>
<accession>A0A8J2UEQ9</accession>
<comment type="caution">
    <text evidence="2">The sequence shown here is derived from an EMBL/GenBank/DDBJ whole genome shotgun (WGS) entry which is preliminary data.</text>
</comment>
<dbReference type="GO" id="GO:0008081">
    <property type="term" value="F:phosphoric diester hydrolase activity"/>
    <property type="evidence" value="ECO:0007669"/>
    <property type="project" value="InterPro"/>
</dbReference>
<protein>
    <recommendedName>
        <fullName evidence="4">Glycerophosphoryl diester phosphodiesterase</fullName>
    </recommendedName>
</protein>
<organism evidence="2 3">
    <name type="scientific">Puia dinghuensis</name>
    <dbReference type="NCBI Taxonomy" id="1792502"/>
    <lineage>
        <taxon>Bacteria</taxon>
        <taxon>Pseudomonadati</taxon>
        <taxon>Bacteroidota</taxon>
        <taxon>Chitinophagia</taxon>
        <taxon>Chitinophagales</taxon>
        <taxon>Chitinophagaceae</taxon>
        <taxon>Puia</taxon>
    </lineage>
</organism>
<dbReference type="AlphaFoldDB" id="A0A8J2UEQ9"/>
<gene>
    <name evidence="2" type="ORF">GCM10011511_33700</name>
</gene>
<dbReference type="Proteomes" id="UP000607559">
    <property type="component" value="Unassembled WGS sequence"/>
</dbReference>
<evidence type="ECO:0000256" key="1">
    <source>
        <dbReference type="SAM" id="SignalP"/>
    </source>
</evidence>
<keyword evidence="1" id="KW-0732">Signal</keyword>
<evidence type="ECO:0008006" key="4">
    <source>
        <dbReference type="Google" id="ProtNLM"/>
    </source>
</evidence>
<feature type="chain" id="PRO_5035236167" description="Glycerophosphoryl diester phosphodiesterase" evidence="1">
    <location>
        <begin position="26"/>
        <end position="262"/>
    </location>
</feature>
<proteinExistence type="predicted"/>
<evidence type="ECO:0000313" key="2">
    <source>
        <dbReference type="EMBL" id="GGB07454.1"/>
    </source>
</evidence>
<dbReference type="InterPro" id="IPR017946">
    <property type="entry name" value="PLC-like_Pdiesterase_TIM-brl"/>
</dbReference>
<reference evidence="2" key="1">
    <citation type="journal article" date="2014" name="Int. J. Syst. Evol. Microbiol.">
        <title>Complete genome sequence of Corynebacterium casei LMG S-19264T (=DSM 44701T), isolated from a smear-ripened cheese.</title>
        <authorList>
            <consortium name="US DOE Joint Genome Institute (JGI-PGF)"/>
            <person name="Walter F."/>
            <person name="Albersmeier A."/>
            <person name="Kalinowski J."/>
            <person name="Ruckert C."/>
        </authorList>
    </citation>
    <scope>NUCLEOTIDE SEQUENCE</scope>
    <source>
        <strain evidence="2">CGMCC 1.15448</strain>
    </source>
</reference>
<feature type="signal peptide" evidence="1">
    <location>
        <begin position="1"/>
        <end position="25"/>
    </location>
</feature>
<dbReference type="Pfam" id="PF13653">
    <property type="entry name" value="GDPD_2"/>
    <property type="match status" value="1"/>
</dbReference>
<sequence>MKNWPILLAAAITLSLTVRPVISNAQPLHYTVANTHSHNDYEQPTPFWMAWQHRFGSIEADIWLVGGKVLIGHDREEIKAGRTLEEYYVKPLEACIEKNNGYPYADTLRRLQILIDVKADSVAALAALVGLLDKYPALEHCSALKWVISGNRPDPAQYTAYPPFIAFDGILHLQYTPEALSRIAMMSDDLRYYTRWDSRTGIPDTDLGALKAAITHSHTLHLPVRLWDAPDFPAAWRQLMQLQVDYLNTDHIADLAAYLNSL</sequence>
<dbReference type="RefSeq" id="WP_188933708.1">
    <property type="nucleotide sequence ID" value="NZ_BMJC01000003.1"/>
</dbReference>
<dbReference type="Gene3D" id="3.20.20.190">
    <property type="entry name" value="Phosphatidylinositol (PI) phosphodiesterase"/>
    <property type="match status" value="1"/>
</dbReference>
<dbReference type="SUPFAM" id="SSF51695">
    <property type="entry name" value="PLC-like phosphodiesterases"/>
    <property type="match status" value="1"/>
</dbReference>
<keyword evidence="3" id="KW-1185">Reference proteome</keyword>
<reference evidence="2" key="2">
    <citation type="submission" date="2020-09" db="EMBL/GenBank/DDBJ databases">
        <authorList>
            <person name="Sun Q."/>
            <person name="Zhou Y."/>
        </authorList>
    </citation>
    <scope>NUCLEOTIDE SEQUENCE</scope>
    <source>
        <strain evidence="2">CGMCC 1.15448</strain>
    </source>
</reference>
<name>A0A8J2UEQ9_9BACT</name>
<evidence type="ECO:0000313" key="3">
    <source>
        <dbReference type="Proteomes" id="UP000607559"/>
    </source>
</evidence>